<dbReference type="PANTHER" id="PTHR21428:SF11">
    <property type="entry name" value="MEDIATOR OF RNA POLYMERASE II TRANSCRIPTION SUBUNIT 7"/>
    <property type="match status" value="1"/>
</dbReference>
<evidence type="ECO:0000256" key="4">
    <source>
        <dbReference type="ARBA" id="ARBA00023163"/>
    </source>
</evidence>
<dbReference type="InterPro" id="IPR037212">
    <property type="entry name" value="Med7/Med21-like"/>
</dbReference>
<proteinExistence type="inferred from homology"/>
<dbReference type="SUPFAM" id="SSF140718">
    <property type="entry name" value="Mediator hinge subcomplex-like"/>
    <property type="match status" value="1"/>
</dbReference>
<protein>
    <recommendedName>
        <fullName evidence="6">Mediator of RNA polymerase II transcription subunit 7</fullName>
    </recommendedName>
</protein>
<dbReference type="Proteomes" id="UP000663855">
    <property type="component" value="Unassembled WGS sequence"/>
</dbReference>
<comment type="similarity">
    <text evidence="2 6">Belongs to the Mediator complex subunit 7 family.</text>
</comment>
<dbReference type="Gene3D" id="6.10.140.200">
    <property type="match status" value="1"/>
</dbReference>
<dbReference type="Pfam" id="PF05983">
    <property type="entry name" value="Med7"/>
    <property type="match status" value="1"/>
</dbReference>
<sequence length="322" mass="36944">MFASDKLGNIYESLVDKCIELSHSQTKFYFNQSIRKVTLTNVYTDSNQFNGSFDFIIFACDAETVLENQKENSTIFYAGAYTMFNTHEIACISGLTAAHELGALYPFEKDALAVKRFDLNINFVRDKLFMDPPPLLSSAFPLPPMGYIELFSDDSIRQNNKILQPPPPIEGPYELFGLYVNGIDHTEPIIRSLATQQIQRVYMRPDDYKGELKKLCFAILTNYLDLLQIVSRSTTTQSPDSGNIPLREQKLHEIELLFINIHHLINELRPHQARETLRVILEEQKQQREKTSLKLYSFLNRIVDVLNSAVYSLNDHVPKVAN</sequence>
<dbReference type="AlphaFoldDB" id="A0A815C462"/>
<dbReference type="GO" id="GO:0016592">
    <property type="term" value="C:mediator complex"/>
    <property type="evidence" value="ECO:0007669"/>
    <property type="project" value="InterPro"/>
</dbReference>
<evidence type="ECO:0000313" key="8">
    <source>
        <dbReference type="EMBL" id="CAF2061308.1"/>
    </source>
</evidence>
<dbReference type="GO" id="GO:0006357">
    <property type="term" value="P:regulation of transcription by RNA polymerase II"/>
    <property type="evidence" value="ECO:0007669"/>
    <property type="project" value="InterPro"/>
</dbReference>
<evidence type="ECO:0000256" key="2">
    <source>
        <dbReference type="ARBA" id="ARBA00009994"/>
    </source>
</evidence>
<keyword evidence="6" id="KW-0010">Activator</keyword>
<evidence type="ECO:0000256" key="5">
    <source>
        <dbReference type="ARBA" id="ARBA00023242"/>
    </source>
</evidence>
<evidence type="ECO:0000256" key="6">
    <source>
        <dbReference type="RuleBase" id="RU364060"/>
    </source>
</evidence>
<keyword evidence="4 6" id="KW-0804">Transcription</keyword>
<dbReference type="Proteomes" id="UP000663824">
    <property type="component" value="Unassembled WGS sequence"/>
</dbReference>
<reference evidence="7" key="1">
    <citation type="submission" date="2021-02" db="EMBL/GenBank/DDBJ databases">
        <authorList>
            <person name="Nowell W R."/>
        </authorList>
    </citation>
    <scope>NUCLEOTIDE SEQUENCE</scope>
</reference>
<keyword evidence="3 6" id="KW-0805">Transcription regulation</keyword>
<organism evidence="7 9">
    <name type="scientific">Rotaria magnacalcarata</name>
    <dbReference type="NCBI Taxonomy" id="392030"/>
    <lineage>
        <taxon>Eukaryota</taxon>
        <taxon>Metazoa</taxon>
        <taxon>Spiralia</taxon>
        <taxon>Gnathifera</taxon>
        <taxon>Rotifera</taxon>
        <taxon>Eurotatoria</taxon>
        <taxon>Bdelloidea</taxon>
        <taxon>Philodinida</taxon>
        <taxon>Philodinidae</taxon>
        <taxon>Rotaria</taxon>
    </lineage>
</organism>
<dbReference type="GO" id="GO:0070847">
    <property type="term" value="C:core mediator complex"/>
    <property type="evidence" value="ECO:0007669"/>
    <property type="project" value="TreeGrafter"/>
</dbReference>
<gene>
    <name evidence="7" type="ORF">CJN711_LOCUS16033</name>
    <name evidence="8" type="ORF">MBJ925_LOCUS14981</name>
</gene>
<evidence type="ECO:0000313" key="9">
    <source>
        <dbReference type="Proteomes" id="UP000663855"/>
    </source>
</evidence>
<dbReference type="PANTHER" id="PTHR21428">
    <property type="entry name" value="MEDIATOR OF RNA POLYMERASE II TRANSCRIPTION SUBUNIT 7"/>
    <property type="match status" value="1"/>
</dbReference>
<dbReference type="InterPro" id="IPR044888">
    <property type="entry name" value="Mediatior_Med7_sf"/>
</dbReference>
<evidence type="ECO:0000313" key="7">
    <source>
        <dbReference type="EMBL" id="CAF1282042.1"/>
    </source>
</evidence>
<comment type="function">
    <text evidence="6">Component of the Mediator complex, a coactivator involved in the regulated transcription of nearly all RNA polymerase II-dependent genes. Mediator functions as a bridge to convey information from gene-specific regulatory proteins to the basal RNA polymerase II transcription machinery.</text>
</comment>
<comment type="subunit">
    <text evidence="6">Component of the Mediator complex.</text>
</comment>
<name>A0A815C462_9BILA</name>
<evidence type="ECO:0000256" key="3">
    <source>
        <dbReference type="ARBA" id="ARBA00023015"/>
    </source>
</evidence>
<dbReference type="InterPro" id="IPR009244">
    <property type="entry name" value="Mediatior_Med7"/>
</dbReference>
<comment type="caution">
    <text evidence="7">The sequence shown here is derived from an EMBL/GenBank/DDBJ whole genome shotgun (WGS) entry which is preliminary data.</text>
</comment>
<dbReference type="GO" id="GO:0003712">
    <property type="term" value="F:transcription coregulator activity"/>
    <property type="evidence" value="ECO:0007669"/>
    <property type="project" value="InterPro"/>
</dbReference>
<dbReference type="EMBL" id="CAJNRE010006993">
    <property type="protein sequence ID" value="CAF2061308.1"/>
    <property type="molecule type" value="Genomic_DNA"/>
</dbReference>
<comment type="subcellular location">
    <subcellularLocation>
        <location evidence="1 6">Nucleus</location>
    </subcellularLocation>
</comment>
<keyword evidence="5 6" id="KW-0539">Nucleus</keyword>
<evidence type="ECO:0000256" key="1">
    <source>
        <dbReference type="ARBA" id="ARBA00004123"/>
    </source>
</evidence>
<accession>A0A815C462</accession>
<dbReference type="EMBL" id="CAJNOV010007351">
    <property type="protein sequence ID" value="CAF1282042.1"/>
    <property type="molecule type" value="Genomic_DNA"/>
</dbReference>